<reference evidence="2 3" key="1">
    <citation type="submission" date="2024-04" db="EMBL/GenBank/DDBJ databases">
        <authorList>
            <person name="Fracassetti M."/>
        </authorList>
    </citation>
    <scope>NUCLEOTIDE SEQUENCE [LARGE SCALE GENOMIC DNA]</scope>
</reference>
<accession>A0AAV2D725</accession>
<sequence>MWYLDCPVTILTSSQGPRTSCPHLRDYLDPPDTLYDGLLVQGFSQNAKLSLIRQTDVDRTWIHQTNADFPRSAKPDVAQRLISRESTKPDANLKSRGHRMVDPKAPTPCPISRLNDENPGTGVFYIIIPPRAPDWPF</sequence>
<evidence type="ECO:0000256" key="1">
    <source>
        <dbReference type="SAM" id="MobiDB-lite"/>
    </source>
</evidence>
<feature type="region of interest" description="Disordered" evidence="1">
    <location>
        <begin position="82"/>
        <end position="110"/>
    </location>
</feature>
<evidence type="ECO:0000313" key="2">
    <source>
        <dbReference type="EMBL" id="CAL1368919.1"/>
    </source>
</evidence>
<feature type="compositionally biased region" description="Basic and acidic residues" evidence="1">
    <location>
        <begin position="82"/>
        <end position="93"/>
    </location>
</feature>
<dbReference type="AlphaFoldDB" id="A0AAV2D725"/>
<dbReference type="EMBL" id="OZ034815">
    <property type="protein sequence ID" value="CAL1368919.1"/>
    <property type="molecule type" value="Genomic_DNA"/>
</dbReference>
<organism evidence="2 3">
    <name type="scientific">Linum trigynum</name>
    <dbReference type="NCBI Taxonomy" id="586398"/>
    <lineage>
        <taxon>Eukaryota</taxon>
        <taxon>Viridiplantae</taxon>
        <taxon>Streptophyta</taxon>
        <taxon>Embryophyta</taxon>
        <taxon>Tracheophyta</taxon>
        <taxon>Spermatophyta</taxon>
        <taxon>Magnoliopsida</taxon>
        <taxon>eudicotyledons</taxon>
        <taxon>Gunneridae</taxon>
        <taxon>Pentapetalae</taxon>
        <taxon>rosids</taxon>
        <taxon>fabids</taxon>
        <taxon>Malpighiales</taxon>
        <taxon>Linaceae</taxon>
        <taxon>Linum</taxon>
    </lineage>
</organism>
<protein>
    <submittedName>
        <fullName evidence="2">Uncharacterized protein</fullName>
    </submittedName>
</protein>
<keyword evidence="3" id="KW-1185">Reference proteome</keyword>
<name>A0AAV2D725_9ROSI</name>
<dbReference type="Proteomes" id="UP001497516">
    <property type="component" value="Chromosome 2"/>
</dbReference>
<gene>
    <name evidence="2" type="ORF">LTRI10_LOCUS11801</name>
</gene>
<proteinExistence type="predicted"/>
<evidence type="ECO:0000313" key="3">
    <source>
        <dbReference type="Proteomes" id="UP001497516"/>
    </source>
</evidence>